<gene>
    <name evidence="3" type="ORF">ACFFGY_06200</name>
</gene>
<keyword evidence="1" id="KW-0479">Metal-binding</keyword>
<protein>
    <submittedName>
        <fullName evidence="3">VOC family protein</fullName>
    </submittedName>
</protein>
<dbReference type="InterPro" id="IPR029068">
    <property type="entry name" value="Glyas_Bleomycin-R_OHBP_Dase"/>
</dbReference>
<dbReference type="SUPFAM" id="SSF54593">
    <property type="entry name" value="Glyoxalase/Bleomycin resistance protein/Dihydroxybiphenyl dioxygenase"/>
    <property type="match status" value="1"/>
</dbReference>
<dbReference type="Gene3D" id="3.10.180.10">
    <property type="entry name" value="2,3-Dihydroxybiphenyl 1,2-Dioxygenase, domain 1"/>
    <property type="match status" value="1"/>
</dbReference>
<dbReference type="CDD" id="cd06587">
    <property type="entry name" value="VOC"/>
    <property type="match status" value="1"/>
</dbReference>
<keyword evidence="4" id="KW-1185">Reference proteome</keyword>
<feature type="domain" description="VOC" evidence="2">
    <location>
        <begin position="5"/>
        <end position="125"/>
    </location>
</feature>
<comment type="caution">
    <text evidence="3">The sequence shown here is derived from an EMBL/GenBank/DDBJ whole genome shotgun (WGS) entry which is preliminary data.</text>
</comment>
<accession>A0ABV6JTC1</accession>
<dbReference type="RefSeq" id="WP_377043560.1">
    <property type="nucleotide sequence ID" value="NZ_JBHLUN010000005.1"/>
</dbReference>
<dbReference type="PANTHER" id="PTHR43048:SF5">
    <property type="entry name" value="BLR5325 PROTEIN"/>
    <property type="match status" value="1"/>
</dbReference>
<dbReference type="Proteomes" id="UP001589865">
    <property type="component" value="Unassembled WGS sequence"/>
</dbReference>
<sequence>MADFTWDHLHLRSTDPVAAARFYVEMFGATETSRVENNGALRVVLSLSGIPLFIEQVPEGTGAPPSPPYLGFEHIGLRVADLEATAAALRAKGATFTMEPNSPRPGLRMAFVQAPDGARVELLERSAV</sequence>
<proteinExistence type="predicted"/>
<evidence type="ECO:0000313" key="4">
    <source>
        <dbReference type="Proteomes" id="UP001589865"/>
    </source>
</evidence>
<dbReference type="PROSITE" id="PS51819">
    <property type="entry name" value="VOC"/>
    <property type="match status" value="1"/>
</dbReference>
<dbReference type="InterPro" id="IPR037523">
    <property type="entry name" value="VOC_core"/>
</dbReference>
<evidence type="ECO:0000256" key="1">
    <source>
        <dbReference type="ARBA" id="ARBA00022723"/>
    </source>
</evidence>
<organism evidence="3 4">
    <name type="scientific">Roseomonas elaeocarpi</name>
    <dbReference type="NCBI Taxonomy" id="907779"/>
    <lineage>
        <taxon>Bacteria</taxon>
        <taxon>Pseudomonadati</taxon>
        <taxon>Pseudomonadota</taxon>
        <taxon>Alphaproteobacteria</taxon>
        <taxon>Acetobacterales</taxon>
        <taxon>Roseomonadaceae</taxon>
        <taxon>Roseomonas</taxon>
    </lineage>
</organism>
<evidence type="ECO:0000313" key="3">
    <source>
        <dbReference type="EMBL" id="MFC0407833.1"/>
    </source>
</evidence>
<name>A0ABV6JTC1_9PROT</name>
<dbReference type="InterPro" id="IPR051785">
    <property type="entry name" value="MMCE/EMCE_epimerase"/>
</dbReference>
<evidence type="ECO:0000259" key="2">
    <source>
        <dbReference type="PROSITE" id="PS51819"/>
    </source>
</evidence>
<dbReference type="Pfam" id="PF00903">
    <property type="entry name" value="Glyoxalase"/>
    <property type="match status" value="1"/>
</dbReference>
<dbReference type="EMBL" id="JBHLUN010000005">
    <property type="protein sequence ID" value="MFC0407833.1"/>
    <property type="molecule type" value="Genomic_DNA"/>
</dbReference>
<dbReference type="PANTHER" id="PTHR43048">
    <property type="entry name" value="METHYLMALONYL-COA EPIMERASE"/>
    <property type="match status" value="1"/>
</dbReference>
<reference evidence="3 4" key="1">
    <citation type="submission" date="2024-09" db="EMBL/GenBank/DDBJ databases">
        <authorList>
            <person name="Sun Q."/>
            <person name="Mori K."/>
        </authorList>
    </citation>
    <scope>NUCLEOTIDE SEQUENCE [LARGE SCALE GENOMIC DNA]</scope>
    <source>
        <strain evidence="3 4">TBRC 5777</strain>
    </source>
</reference>
<dbReference type="InterPro" id="IPR004360">
    <property type="entry name" value="Glyas_Fos-R_dOase_dom"/>
</dbReference>